<dbReference type="Proteomes" id="UP001152888">
    <property type="component" value="Unassembled WGS sequence"/>
</dbReference>
<organism evidence="3 4">
    <name type="scientific">Acanthoscelides obtectus</name>
    <name type="common">Bean weevil</name>
    <name type="synonym">Bruchus obtectus</name>
    <dbReference type="NCBI Taxonomy" id="200917"/>
    <lineage>
        <taxon>Eukaryota</taxon>
        <taxon>Metazoa</taxon>
        <taxon>Ecdysozoa</taxon>
        <taxon>Arthropoda</taxon>
        <taxon>Hexapoda</taxon>
        <taxon>Insecta</taxon>
        <taxon>Pterygota</taxon>
        <taxon>Neoptera</taxon>
        <taxon>Endopterygota</taxon>
        <taxon>Coleoptera</taxon>
        <taxon>Polyphaga</taxon>
        <taxon>Cucujiformia</taxon>
        <taxon>Chrysomeloidea</taxon>
        <taxon>Chrysomelidae</taxon>
        <taxon>Bruchinae</taxon>
        <taxon>Bruchini</taxon>
        <taxon>Acanthoscelides</taxon>
    </lineage>
</organism>
<dbReference type="OrthoDB" id="79455at2759"/>
<gene>
    <name evidence="2" type="ORF">ACAOBT_LOCUS28071</name>
    <name evidence="3" type="ORF">ACAOBT_LOCUS35846</name>
</gene>
<comment type="caution">
    <text evidence="3">The sequence shown here is derived from an EMBL/GenBank/DDBJ whole genome shotgun (WGS) entry which is preliminary data.</text>
</comment>
<dbReference type="SMART" id="SM00513">
    <property type="entry name" value="SAP"/>
    <property type="match status" value="1"/>
</dbReference>
<sequence length="144" mass="16718">MVRLVELKISDLKRELEERECDTAGKKAELQERLRQALIEEGEDRDIFIFTGAGDIALMLQNLSSKLENKLVENCANLEGKLLELHESTAKLEKKFLENTANLKKELEERNFGGQNSRSARQVCRFRRQYYRRTTAWTSVGKIK</sequence>
<evidence type="ECO:0000313" key="3">
    <source>
        <dbReference type="EMBL" id="CAH2017178.1"/>
    </source>
</evidence>
<dbReference type="EMBL" id="CAKOFQ010007596">
    <property type="protein sequence ID" value="CAH2004566.1"/>
    <property type="molecule type" value="Genomic_DNA"/>
</dbReference>
<proteinExistence type="predicted"/>
<evidence type="ECO:0000259" key="1">
    <source>
        <dbReference type="PROSITE" id="PS50800"/>
    </source>
</evidence>
<dbReference type="InterPro" id="IPR003034">
    <property type="entry name" value="SAP_dom"/>
</dbReference>
<reference evidence="3" key="1">
    <citation type="submission" date="2022-03" db="EMBL/GenBank/DDBJ databases">
        <authorList>
            <person name="Sayadi A."/>
        </authorList>
    </citation>
    <scope>NUCLEOTIDE SEQUENCE</scope>
</reference>
<evidence type="ECO:0000313" key="4">
    <source>
        <dbReference type="Proteomes" id="UP001152888"/>
    </source>
</evidence>
<dbReference type="Gene3D" id="1.10.720.30">
    <property type="entry name" value="SAP domain"/>
    <property type="match status" value="1"/>
</dbReference>
<dbReference type="InterPro" id="IPR036361">
    <property type="entry name" value="SAP_dom_sf"/>
</dbReference>
<dbReference type="EMBL" id="CAKOFQ010009148">
    <property type="protein sequence ID" value="CAH2017178.1"/>
    <property type="molecule type" value="Genomic_DNA"/>
</dbReference>
<feature type="domain" description="SAP" evidence="1">
    <location>
        <begin position="4"/>
        <end position="38"/>
    </location>
</feature>
<dbReference type="SUPFAM" id="SSF68906">
    <property type="entry name" value="SAP domain"/>
    <property type="match status" value="1"/>
</dbReference>
<accession>A0A9P0QCH4</accession>
<dbReference type="AlphaFoldDB" id="A0A9P0QCH4"/>
<dbReference type="PROSITE" id="PS50800">
    <property type="entry name" value="SAP"/>
    <property type="match status" value="1"/>
</dbReference>
<name>A0A9P0QCH4_ACAOB</name>
<protein>
    <recommendedName>
        <fullName evidence="1">SAP domain-containing protein</fullName>
    </recommendedName>
</protein>
<dbReference type="Pfam" id="PF02037">
    <property type="entry name" value="SAP"/>
    <property type="match status" value="1"/>
</dbReference>
<keyword evidence="4" id="KW-1185">Reference proteome</keyword>
<evidence type="ECO:0000313" key="2">
    <source>
        <dbReference type="EMBL" id="CAH2004566.1"/>
    </source>
</evidence>